<feature type="compositionally biased region" description="Low complexity" evidence="1">
    <location>
        <begin position="83"/>
        <end position="100"/>
    </location>
</feature>
<proteinExistence type="predicted"/>
<accession>M5FZW0</accession>
<protein>
    <submittedName>
        <fullName evidence="2">Uncharacterized protein</fullName>
    </submittedName>
</protein>
<sequence>MAPSSTGVASGKKPSSTKMKPKASLSKKASATELKKGSRAWKTAGKKTQSMELVESLHDKMPELEPVASHPVLNTKPVSMKVTPLKKASAPPSKTSTPKSRVSLTRSSTWIKKELESHKEPKEEQEPKTATEEHATEDGGEADDKSPRASSSLESHVKETTVEPMEGEEEGEQPRKGLSEILAMVPPFGADLDAWRANGGVSEFWIELIKFLLRHSRKKYWVAMPSTAASFMGPAFQMQWHTKMGNQLTVKLLACRGPVYSPFEEWVEGDRKAVMGRDNKPPFDTWALRHQTEHEATLAGNKEPDENLKAAIKAKEKVWNALSTAKQAQHLLAMQTYCQAGLEGNKETAGKGLKAAGSKHKAMVNITSDNSKRPNKRAKSSTMKTEGKLLFTIPDVVMSTEMAWRDADFPTFLKHSGTFLQCLHHLICDSECLHLVHSESLRILHSDLRKSGEIDDDNFSVMVSPQNAHGAANAIYHIQRGKLIPVVNKELEKAQVAYHHCHDNSSEKGESSCWADKGKQQAKCEYLRFVSSVA</sequence>
<name>M5FZW0_DACPD</name>
<dbReference type="HOGENOM" id="CLU_509992_0_0_1"/>
<keyword evidence="3" id="KW-1185">Reference proteome</keyword>
<feature type="region of interest" description="Disordered" evidence="1">
    <location>
        <begin position="349"/>
        <end position="383"/>
    </location>
</feature>
<organism evidence="2 3">
    <name type="scientific">Dacryopinax primogenitus (strain DJM 731)</name>
    <name type="common">Brown rot fungus</name>
    <dbReference type="NCBI Taxonomy" id="1858805"/>
    <lineage>
        <taxon>Eukaryota</taxon>
        <taxon>Fungi</taxon>
        <taxon>Dikarya</taxon>
        <taxon>Basidiomycota</taxon>
        <taxon>Agaricomycotina</taxon>
        <taxon>Dacrymycetes</taxon>
        <taxon>Dacrymycetales</taxon>
        <taxon>Dacrymycetaceae</taxon>
        <taxon>Dacryopinax</taxon>
    </lineage>
</organism>
<dbReference type="GeneID" id="63684110"/>
<feature type="compositionally biased region" description="Low complexity" evidence="1">
    <location>
        <begin position="22"/>
        <end position="32"/>
    </location>
</feature>
<gene>
    <name evidence="2" type="ORF">DACRYDRAFT_110414</name>
</gene>
<dbReference type="RefSeq" id="XP_040625994.1">
    <property type="nucleotide sequence ID" value="XM_040769048.1"/>
</dbReference>
<reference evidence="2 3" key="1">
    <citation type="journal article" date="2012" name="Science">
        <title>The Paleozoic origin of enzymatic lignin decomposition reconstructed from 31 fungal genomes.</title>
        <authorList>
            <person name="Floudas D."/>
            <person name="Binder M."/>
            <person name="Riley R."/>
            <person name="Barry K."/>
            <person name="Blanchette R.A."/>
            <person name="Henrissat B."/>
            <person name="Martinez A.T."/>
            <person name="Otillar R."/>
            <person name="Spatafora J.W."/>
            <person name="Yadav J.S."/>
            <person name="Aerts A."/>
            <person name="Benoit I."/>
            <person name="Boyd A."/>
            <person name="Carlson A."/>
            <person name="Copeland A."/>
            <person name="Coutinho P.M."/>
            <person name="de Vries R.P."/>
            <person name="Ferreira P."/>
            <person name="Findley K."/>
            <person name="Foster B."/>
            <person name="Gaskell J."/>
            <person name="Glotzer D."/>
            <person name="Gorecki P."/>
            <person name="Heitman J."/>
            <person name="Hesse C."/>
            <person name="Hori C."/>
            <person name="Igarashi K."/>
            <person name="Jurgens J.A."/>
            <person name="Kallen N."/>
            <person name="Kersten P."/>
            <person name="Kohler A."/>
            <person name="Kuees U."/>
            <person name="Kumar T.K.A."/>
            <person name="Kuo A."/>
            <person name="LaButti K."/>
            <person name="Larrondo L.F."/>
            <person name="Lindquist E."/>
            <person name="Ling A."/>
            <person name="Lombard V."/>
            <person name="Lucas S."/>
            <person name="Lundell T."/>
            <person name="Martin R."/>
            <person name="McLaughlin D.J."/>
            <person name="Morgenstern I."/>
            <person name="Morin E."/>
            <person name="Murat C."/>
            <person name="Nagy L.G."/>
            <person name="Nolan M."/>
            <person name="Ohm R.A."/>
            <person name="Patyshakuliyeva A."/>
            <person name="Rokas A."/>
            <person name="Ruiz-Duenas F.J."/>
            <person name="Sabat G."/>
            <person name="Salamov A."/>
            <person name="Samejima M."/>
            <person name="Schmutz J."/>
            <person name="Slot J.C."/>
            <person name="St John F."/>
            <person name="Stenlid J."/>
            <person name="Sun H."/>
            <person name="Sun S."/>
            <person name="Syed K."/>
            <person name="Tsang A."/>
            <person name="Wiebenga A."/>
            <person name="Young D."/>
            <person name="Pisabarro A."/>
            <person name="Eastwood D.C."/>
            <person name="Martin F."/>
            <person name="Cullen D."/>
            <person name="Grigoriev I.V."/>
            <person name="Hibbett D.S."/>
        </authorList>
    </citation>
    <scope>NUCLEOTIDE SEQUENCE [LARGE SCALE GENOMIC DNA]</scope>
    <source>
        <strain evidence="2 3">DJM-731 SS1</strain>
    </source>
</reference>
<evidence type="ECO:0000313" key="3">
    <source>
        <dbReference type="Proteomes" id="UP000030653"/>
    </source>
</evidence>
<feature type="compositionally biased region" description="Polar residues" evidence="1">
    <location>
        <begin position="1"/>
        <end position="17"/>
    </location>
</feature>
<dbReference type="AlphaFoldDB" id="M5FZW0"/>
<dbReference type="Proteomes" id="UP000030653">
    <property type="component" value="Unassembled WGS sequence"/>
</dbReference>
<evidence type="ECO:0000313" key="2">
    <source>
        <dbReference type="EMBL" id="EJT99096.1"/>
    </source>
</evidence>
<feature type="region of interest" description="Disordered" evidence="1">
    <location>
        <begin position="1"/>
        <end position="175"/>
    </location>
</feature>
<dbReference type="EMBL" id="JH795871">
    <property type="protein sequence ID" value="EJT99096.1"/>
    <property type="molecule type" value="Genomic_DNA"/>
</dbReference>
<feature type="compositionally biased region" description="Basic and acidic residues" evidence="1">
    <location>
        <begin position="111"/>
        <end position="147"/>
    </location>
</feature>
<evidence type="ECO:0000256" key="1">
    <source>
        <dbReference type="SAM" id="MobiDB-lite"/>
    </source>
</evidence>